<keyword evidence="2" id="KW-1185">Reference proteome</keyword>
<sequence length="297" mass="33756">MFRSMTGFGRAQVDRYWGSLVTEISSVNHRYQEVSLRVPRDLAFLEPPIQQKLRETYSRGKTLLRLDVLWNSEFRVMPLNVAALEGYLRQLEALASRLGREGTFSLEGLLSLPGVAGQEGGLGEGLRQELLDALGEALAEVVSQWQTMRIQEGRDLFDDIGVQLDLFEIELDKVASLWDQARDEALKALRSRIAERLDEVLSGATIDEGRLAQEIVLLSDRWDISEEISRSKSHLQKFRSFVAGEGPHGRKLDFLVQEMNREVNTMGSKISDTAIRWTVVEMKALLERIREQIQNVE</sequence>
<name>A0ACD1DYS0_9BACT</name>
<evidence type="ECO:0000313" key="2">
    <source>
        <dbReference type="Proteomes" id="UP000682204"/>
    </source>
</evidence>
<dbReference type="Proteomes" id="UP000682204">
    <property type="component" value="Chromosome"/>
</dbReference>
<evidence type="ECO:0000313" key="1">
    <source>
        <dbReference type="EMBL" id="QVL37296.1"/>
    </source>
</evidence>
<reference evidence="1" key="1">
    <citation type="submission" date="2021-05" db="EMBL/GenBank/DDBJ databases">
        <title>An isolated secondary fermenter in methanogenic hydrocarbon-degrading communities.</title>
        <authorList>
            <person name="Liu Y.-F."/>
            <person name="Liu Z.-l."/>
        </authorList>
    </citation>
    <scope>NUCLEOTIDE SEQUENCE</scope>
    <source>
        <strain evidence="1">L-13</strain>
    </source>
</reference>
<proteinExistence type="predicted"/>
<dbReference type="EMBL" id="CP074691">
    <property type="protein sequence ID" value="QVL37296.1"/>
    <property type="molecule type" value="Genomic_DNA"/>
</dbReference>
<protein>
    <submittedName>
        <fullName evidence="1">YicC family protein</fullName>
    </submittedName>
</protein>
<organism evidence="1 2">
    <name type="scientific">Aminirod propionatiphilus</name>
    <dbReference type="NCBI Taxonomy" id="3415223"/>
    <lineage>
        <taxon>Bacteria</taxon>
        <taxon>Thermotogati</taxon>
        <taxon>Synergistota</taxon>
        <taxon>Synergistia</taxon>
        <taxon>Synergistales</taxon>
        <taxon>Aminiphilaceae</taxon>
        <taxon>Aminirod</taxon>
    </lineage>
</organism>
<accession>A0ACD1DYS0</accession>
<gene>
    <name evidence="1" type="ORF">KIH16_05990</name>
</gene>